<evidence type="ECO:0000256" key="1">
    <source>
        <dbReference type="SAM" id="Coils"/>
    </source>
</evidence>
<accession>A0AAD7BMM8</accession>
<organism evidence="2 3">
    <name type="scientific">Roridomyces roridus</name>
    <dbReference type="NCBI Taxonomy" id="1738132"/>
    <lineage>
        <taxon>Eukaryota</taxon>
        <taxon>Fungi</taxon>
        <taxon>Dikarya</taxon>
        <taxon>Basidiomycota</taxon>
        <taxon>Agaricomycotina</taxon>
        <taxon>Agaricomycetes</taxon>
        <taxon>Agaricomycetidae</taxon>
        <taxon>Agaricales</taxon>
        <taxon>Marasmiineae</taxon>
        <taxon>Mycenaceae</taxon>
        <taxon>Roridomyces</taxon>
    </lineage>
</organism>
<evidence type="ECO:0000313" key="2">
    <source>
        <dbReference type="EMBL" id="KAJ7625608.1"/>
    </source>
</evidence>
<reference evidence="2" key="1">
    <citation type="submission" date="2023-03" db="EMBL/GenBank/DDBJ databases">
        <title>Massive genome expansion in bonnet fungi (Mycena s.s.) driven by repeated elements and novel gene families across ecological guilds.</title>
        <authorList>
            <consortium name="Lawrence Berkeley National Laboratory"/>
            <person name="Harder C.B."/>
            <person name="Miyauchi S."/>
            <person name="Viragh M."/>
            <person name="Kuo A."/>
            <person name="Thoen E."/>
            <person name="Andreopoulos B."/>
            <person name="Lu D."/>
            <person name="Skrede I."/>
            <person name="Drula E."/>
            <person name="Henrissat B."/>
            <person name="Morin E."/>
            <person name="Kohler A."/>
            <person name="Barry K."/>
            <person name="LaButti K."/>
            <person name="Morin E."/>
            <person name="Salamov A."/>
            <person name="Lipzen A."/>
            <person name="Mereny Z."/>
            <person name="Hegedus B."/>
            <person name="Baldrian P."/>
            <person name="Stursova M."/>
            <person name="Weitz H."/>
            <person name="Taylor A."/>
            <person name="Grigoriev I.V."/>
            <person name="Nagy L.G."/>
            <person name="Martin F."/>
            <person name="Kauserud H."/>
        </authorList>
    </citation>
    <scope>NUCLEOTIDE SEQUENCE</scope>
    <source>
        <strain evidence="2">9284</strain>
    </source>
</reference>
<feature type="coiled-coil region" evidence="1">
    <location>
        <begin position="47"/>
        <end position="81"/>
    </location>
</feature>
<protein>
    <recommendedName>
        <fullName evidence="4">F-box domain-containing protein</fullName>
    </recommendedName>
</protein>
<comment type="caution">
    <text evidence="2">The sequence shown here is derived from an EMBL/GenBank/DDBJ whole genome shotgun (WGS) entry which is preliminary data.</text>
</comment>
<keyword evidence="1" id="KW-0175">Coiled coil</keyword>
<sequence length="256" mass="29354">MPQLLLNCQGSLGLRHATKAWNVLPNSHFGTNDPVQECQIPGVRTFIRNARSRKSRLDEKIASLEAALNELYSERDALDEAICNHVVALSPIRRMPTEILSLIFSLVLANDVKFDYRVDSAPWTLIAVCACWRSVALSPIFWTRISNWQRHFSLEKLEVILNRSASLPLQIHFHSDDVELLSAEETRTLELVLQHCERWELLSSRVLKRSIPLLNVPGRGSRCCELSRLKFTTQTIYQRRTHSTSSVTLRSSRRPR</sequence>
<gene>
    <name evidence="2" type="ORF">FB45DRAFT_835874</name>
</gene>
<dbReference type="AlphaFoldDB" id="A0AAD7BMM8"/>
<name>A0AAD7BMM8_9AGAR</name>
<dbReference type="EMBL" id="JARKIF010000012">
    <property type="protein sequence ID" value="KAJ7625608.1"/>
    <property type="molecule type" value="Genomic_DNA"/>
</dbReference>
<dbReference type="Proteomes" id="UP001221142">
    <property type="component" value="Unassembled WGS sequence"/>
</dbReference>
<keyword evidence="3" id="KW-1185">Reference proteome</keyword>
<evidence type="ECO:0008006" key="4">
    <source>
        <dbReference type="Google" id="ProtNLM"/>
    </source>
</evidence>
<proteinExistence type="predicted"/>
<evidence type="ECO:0000313" key="3">
    <source>
        <dbReference type="Proteomes" id="UP001221142"/>
    </source>
</evidence>